<sequence>MAPKDLYLYAHSYTQVVRLNLSKLRDGDCQFELLREYLRDMECPAGMGLMRVNSKLYMFGGFFSGNGEPCLGAYRVDLTNEEKPLVPDVSVPKFVAPKLSPTVVTIEGKTYVFALPFFAPSGRRFEVFDHSTLNWKPMEDPPLLETEDVEDFYHYFAWGHKILIHNCIRFSIFDTKKLIWEDGDSFFERWVNDGRPLPTGTAAEIEEGLYIAMSLHHDAVVVYECDPDDGLPRSHQVLEDFSDLITRDQVVPGYGRGSVAPISDGRFCFLLCGGTFGRRRTGTSFGEYAARLATFQVSSSVPGRLPVHIQCLECFDVKGDREFPLRSIVVMPDWSKKRAADYIESDALFDEVIINFAETGIGVVSVIADGRLQFESPNQSLTKGDFTLHVEVQAKLTNVHFGIGATLLTQLQLGTQQGENGGATKMKVQL</sequence>
<reference evidence="1 2" key="1">
    <citation type="journal article" date="2021" name="Hortic Res">
        <title>High-quality reference genome and annotation aids understanding of berry development for evergreen blueberry (Vaccinium darrowii).</title>
        <authorList>
            <person name="Yu J."/>
            <person name="Hulse-Kemp A.M."/>
            <person name="Babiker E."/>
            <person name="Staton M."/>
        </authorList>
    </citation>
    <scope>NUCLEOTIDE SEQUENCE [LARGE SCALE GENOMIC DNA]</scope>
    <source>
        <strain evidence="2">cv. NJ 8807/NJ 8810</strain>
        <tissue evidence="1">Young leaf</tissue>
    </source>
</reference>
<keyword evidence="2" id="KW-1185">Reference proteome</keyword>
<accession>A0ACB7ZFP7</accession>
<name>A0ACB7ZFP7_9ERIC</name>
<dbReference type="Proteomes" id="UP000828048">
    <property type="component" value="Chromosome 12"/>
</dbReference>
<gene>
    <name evidence="1" type="ORF">Vadar_028787</name>
</gene>
<evidence type="ECO:0000313" key="2">
    <source>
        <dbReference type="Proteomes" id="UP000828048"/>
    </source>
</evidence>
<evidence type="ECO:0000313" key="1">
    <source>
        <dbReference type="EMBL" id="KAH7864367.1"/>
    </source>
</evidence>
<protein>
    <submittedName>
        <fullName evidence="1">Uncharacterized protein</fullName>
    </submittedName>
</protein>
<dbReference type="EMBL" id="CM037162">
    <property type="protein sequence ID" value="KAH7864367.1"/>
    <property type="molecule type" value="Genomic_DNA"/>
</dbReference>
<proteinExistence type="predicted"/>
<organism evidence="1 2">
    <name type="scientific">Vaccinium darrowii</name>
    <dbReference type="NCBI Taxonomy" id="229202"/>
    <lineage>
        <taxon>Eukaryota</taxon>
        <taxon>Viridiplantae</taxon>
        <taxon>Streptophyta</taxon>
        <taxon>Embryophyta</taxon>
        <taxon>Tracheophyta</taxon>
        <taxon>Spermatophyta</taxon>
        <taxon>Magnoliopsida</taxon>
        <taxon>eudicotyledons</taxon>
        <taxon>Gunneridae</taxon>
        <taxon>Pentapetalae</taxon>
        <taxon>asterids</taxon>
        <taxon>Ericales</taxon>
        <taxon>Ericaceae</taxon>
        <taxon>Vaccinioideae</taxon>
        <taxon>Vaccinieae</taxon>
        <taxon>Vaccinium</taxon>
    </lineage>
</organism>
<comment type="caution">
    <text evidence="1">The sequence shown here is derived from an EMBL/GenBank/DDBJ whole genome shotgun (WGS) entry which is preliminary data.</text>
</comment>